<protein>
    <submittedName>
        <fullName evidence="3">Uncharacterized protein</fullName>
    </submittedName>
</protein>
<keyword evidence="1" id="KW-0175">Coiled coil</keyword>
<evidence type="ECO:0000256" key="2">
    <source>
        <dbReference type="SAM" id="Phobius"/>
    </source>
</evidence>
<feature type="transmembrane region" description="Helical" evidence="2">
    <location>
        <begin position="20"/>
        <end position="44"/>
    </location>
</feature>
<keyword evidence="2" id="KW-0812">Transmembrane</keyword>
<keyword evidence="2" id="KW-1133">Transmembrane helix</keyword>
<reference evidence="3 4" key="1">
    <citation type="submission" date="2019-12" db="EMBL/GenBank/DDBJ databases">
        <title>Novel species isolated from a subtropical stream in China.</title>
        <authorList>
            <person name="Lu H."/>
        </authorList>
    </citation>
    <scope>NUCLEOTIDE SEQUENCE [LARGE SCALE GENOMIC DNA]</scope>
    <source>
        <strain evidence="3 4">FT55W</strain>
    </source>
</reference>
<evidence type="ECO:0000256" key="1">
    <source>
        <dbReference type="SAM" id="Coils"/>
    </source>
</evidence>
<keyword evidence="4" id="KW-1185">Reference proteome</keyword>
<gene>
    <name evidence="3" type="ORF">GTP45_15600</name>
</gene>
<dbReference type="EMBL" id="WWCK01000004">
    <property type="protein sequence ID" value="MYM68245.1"/>
    <property type="molecule type" value="Genomic_DNA"/>
</dbReference>
<proteinExistence type="predicted"/>
<evidence type="ECO:0000313" key="4">
    <source>
        <dbReference type="Proteomes" id="UP000450012"/>
    </source>
</evidence>
<evidence type="ECO:0000313" key="3">
    <source>
        <dbReference type="EMBL" id="MYM68245.1"/>
    </source>
</evidence>
<feature type="coiled-coil region" evidence="1">
    <location>
        <begin position="139"/>
        <end position="166"/>
    </location>
</feature>
<feature type="transmembrane region" description="Helical" evidence="2">
    <location>
        <begin position="64"/>
        <end position="88"/>
    </location>
</feature>
<dbReference type="AlphaFoldDB" id="A0A7X4KCI7"/>
<sequence length="262" mass="30280">MDDLIKTVKAQLYDRLGSPLIFSFSISWILWNYRMIVILTSSLSPSDKFLAIDLLGLIWESSTWFWAVHLGVGPLATSAAYIFVYPFIEKGIFEFTLNKRKELKQVRQRIEDETPVTEEEAKELRGLSNDLYREHRAILKDRDEEIAKLKVSIRELKDEIENQTKTQQTMPLPKKDPLPELEPSQERLLATIGKISTESEFASFEELLKESENSNIKVQYDIDVLERHRYIQDYHGGGTGYILSAKGRAYCIENLSDKLLES</sequence>
<dbReference type="Proteomes" id="UP000450012">
    <property type="component" value="Unassembled WGS sequence"/>
</dbReference>
<keyword evidence="2" id="KW-0472">Membrane</keyword>
<organism evidence="3 4">
    <name type="scientific">Duganella rivi</name>
    <dbReference type="NCBI Taxonomy" id="2666083"/>
    <lineage>
        <taxon>Bacteria</taxon>
        <taxon>Pseudomonadati</taxon>
        <taxon>Pseudomonadota</taxon>
        <taxon>Betaproteobacteria</taxon>
        <taxon>Burkholderiales</taxon>
        <taxon>Oxalobacteraceae</taxon>
        <taxon>Telluria group</taxon>
        <taxon>Duganella</taxon>
    </lineage>
</organism>
<name>A0A7X4KCI7_9BURK</name>
<accession>A0A7X4KCI7</accession>
<comment type="caution">
    <text evidence="3">The sequence shown here is derived from an EMBL/GenBank/DDBJ whole genome shotgun (WGS) entry which is preliminary data.</text>
</comment>
<dbReference type="RefSeq" id="WP_161014759.1">
    <property type="nucleotide sequence ID" value="NZ_WWCK01000004.1"/>
</dbReference>